<feature type="binding site" evidence="7">
    <location>
        <position position="527"/>
    </location>
    <ligand>
        <name>L-aspartate</name>
        <dbReference type="ChEBI" id="CHEBI:29991"/>
    </ligand>
</feature>
<dbReference type="PANTHER" id="PTHR22594:SF5">
    <property type="entry name" value="ASPARTATE--TRNA LIGASE, MITOCHONDRIAL"/>
    <property type="match status" value="1"/>
</dbReference>
<dbReference type="Proteomes" id="UP001055057">
    <property type="component" value="Unassembled WGS sequence"/>
</dbReference>
<dbReference type="SUPFAM" id="SSF55261">
    <property type="entry name" value="GAD domain-like"/>
    <property type="match status" value="1"/>
</dbReference>
<evidence type="ECO:0000256" key="2">
    <source>
        <dbReference type="ARBA" id="ARBA00022598"/>
    </source>
</evidence>
<dbReference type="InterPro" id="IPR045864">
    <property type="entry name" value="aa-tRNA-synth_II/BPL/LPL"/>
</dbReference>
<dbReference type="Pfam" id="PF02938">
    <property type="entry name" value="GAD"/>
    <property type="match status" value="1"/>
</dbReference>
<dbReference type="CDD" id="cd04317">
    <property type="entry name" value="EcAspRS_like_N"/>
    <property type="match status" value="1"/>
</dbReference>
<keyword evidence="4 7" id="KW-0067">ATP-binding</keyword>
<dbReference type="SUPFAM" id="SSF50249">
    <property type="entry name" value="Nucleic acid-binding proteins"/>
    <property type="match status" value="1"/>
</dbReference>
<dbReference type="PANTHER" id="PTHR22594">
    <property type="entry name" value="ASPARTYL/LYSYL-TRNA SYNTHETASE"/>
    <property type="match status" value="1"/>
</dbReference>
<keyword evidence="3 7" id="KW-0547">Nucleotide-binding</keyword>
<dbReference type="InterPro" id="IPR012340">
    <property type="entry name" value="NA-bd_OB-fold"/>
</dbReference>
<name>A0ABQ4TZL0_9HYPH</name>
<keyword evidence="7" id="KW-0963">Cytoplasm</keyword>
<dbReference type="InterPro" id="IPR029351">
    <property type="entry name" value="GAD_dom"/>
</dbReference>
<dbReference type="NCBIfam" id="NF001750">
    <property type="entry name" value="PRK00476.1"/>
    <property type="match status" value="1"/>
</dbReference>
<feature type="region of interest" description="Aspartate" evidence="7">
    <location>
        <begin position="210"/>
        <end position="213"/>
    </location>
</feature>
<organism evidence="9 10">
    <name type="scientific">Methylobacterium trifolii</name>
    <dbReference type="NCBI Taxonomy" id="1003092"/>
    <lineage>
        <taxon>Bacteria</taxon>
        <taxon>Pseudomonadati</taxon>
        <taxon>Pseudomonadota</taxon>
        <taxon>Alphaproteobacteria</taxon>
        <taxon>Hyphomicrobiales</taxon>
        <taxon>Methylobacteriaceae</taxon>
        <taxon>Methylobacterium</taxon>
    </lineage>
</organism>
<evidence type="ECO:0000256" key="4">
    <source>
        <dbReference type="ARBA" id="ARBA00022840"/>
    </source>
</evidence>
<dbReference type="InterPro" id="IPR006195">
    <property type="entry name" value="aa-tRNA-synth_II"/>
</dbReference>
<keyword evidence="2 7" id="KW-0436">Ligase</keyword>
<reference evidence="9" key="1">
    <citation type="journal article" date="2021" name="Front. Microbiol.">
        <title>Comprehensive Comparative Genomics and Phenotyping of Methylobacterium Species.</title>
        <authorList>
            <person name="Alessa O."/>
            <person name="Ogura Y."/>
            <person name="Fujitani Y."/>
            <person name="Takami H."/>
            <person name="Hayashi T."/>
            <person name="Sahin N."/>
            <person name="Tani A."/>
        </authorList>
    </citation>
    <scope>NUCLEOTIDE SEQUENCE</scope>
    <source>
        <strain evidence="9">DSM 23632</strain>
    </source>
</reference>
<feature type="domain" description="Aminoacyl-transfer RNA synthetases class-II family profile" evidence="8">
    <location>
        <begin position="159"/>
        <end position="593"/>
    </location>
</feature>
<dbReference type="InterPro" id="IPR004115">
    <property type="entry name" value="GAD-like_sf"/>
</dbReference>
<comment type="caution">
    <text evidence="9">The sequence shown here is derived from an EMBL/GenBank/DDBJ whole genome shotgun (WGS) entry which is preliminary data.</text>
</comment>
<dbReference type="NCBIfam" id="TIGR00459">
    <property type="entry name" value="aspS_bact"/>
    <property type="match status" value="1"/>
</dbReference>
<evidence type="ECO:0000313" key="9">
    <source>
        <dbReference type="EMBL" id="GJE60317.1"/>
    </source>
</evidence>
<dbReference type="SUPFAM" id="SSF55681">
    <property type="entry name" value="Class II aaRS and biotin synthetases"/>
    <property type="match status" value="1"/>
</dbReference>
<dbReference type="InterPro" id="IPR047090">
    <property type="entry name" value="AspRS_core"/>
</dbReference>
<dbReference type="InterPro" id="IPR047089">
    <property type="entry name" value="Asp-tRNA-ligase_1_N"/>
</dbReference>
<feature type="binding site" evidence="7">
    <location>
        <begin position="572"/>
        <end position="575"/>
    </location>
    <ligand>
        <name>ATP</name>
        <dbReference type="ChEBI" id="CHEBI:30616"/>
    </ligand>
</feature>
<evidence type="ECO:0000256" key="5">
    <source>
        <dbReference type="ARBA" id="ARBA00022917"/>
    </source>
</evidence>
<keyword evidence="6 7" id="KW-0030">Aminoacyl-tRNA synthetase</keyword>
<dbReference type="InterPro" id="IPR004364">
    <property type="entry name" value="Aa-tRNA-synt_II"/>
</dbReference>
<dbReference type="InterPro" id="IPR004524">
    <property type="entry name" value="Asp-tRNA-ligase_1"/>
</dbReference>
<proteinExistence type="inferred from homology"/>
<reference evidence="9" key="2">
    <citation type="submission" date="2021-08" db="EMBL/GenBank/DDBJ databases">
        <authorList>
            <person name="Tani A."/>
            <person name="Ola A."/>
            <person name="Ogura Y."/>
            <person name="Katsura K."/>
            <person name="Hayashi T."/>
        </authorList>
    </citation>
    <scope>NUCLEOTIDE SEQUENCE</scope>
    <source>
        <strain evidence="9">DSM 23632</strain>
    </source>
</reference>
<comment type="subcellular location">
    <subcellularLocation>
        <location evidence="7">Cytoplasm</location>
    </subcellularLocation>
</comment>
<feature type="site" description="Important for tRNA non-discrimination" evidence="7">
    <location>
        <position position="44"/>
    </location>
</feature>
<keyword evidence="10" id="KW-1185">Reference proteome</keyword>
<keyword evidence="5 7" id="KW-0648">Protein biosynthesis</keyword>
<evidence type="ECO:0000259" key="8">
    <source>
        <dbReference type="PROSITE" id="PS50862"/>
    </source>
</evidence>
<dbReference type="Pfam" id="PF01336">
    <property type="entry name" value="tRNA_anti-codon"/>
    <property type="match status" value="1"/>
</dbReference>
<dbReference type="Pfam" id="PF00152">
    <property type="entry name" value="tRNA-synt_2"/>
    <property type="match status" value="1"/>
</dbReference>
<feature type="binding site" evidence="7">
    <location>
        <position position="232"/>
    </location>
    <ligand>
        <name>L-aspartate</name>
        <dbReference type="ChEBI" id="CHEBI:29991"/>
    </ligand>
</feature>
<evidence type="ECO:0000256" key="6">
    <source>
        <dbReference type="ARBA" id="ARBA00023146"/>
    </source>
</evidence>
<comment type="catalytic activity">
    <reaction evidence="7">
        <text>tRNA(Asx) + L-aspartate + ATP = L-aspartyl-tRNA(Asx) + AMP + diphosphate</text>
        <dbReference type="Rhea" id="RHEA:18349"/>
        <dbReference type="Rhea" id="RHEA-COMP:9710"/>
        <dbReference type="Rhea" id="RHEA-COMP:9711"/>
        <dbReference type="ChEBI" id="CHEBI:29991"/>
        <dbReference type="ChEBI" id="CHEBI:30616"/>
        <dbReference type="ChEBI" id="CHEBI:33019"/>
        <dbReference type="ChEBI" id="CHEBI:78442"/>
        <dbReference type="ChEBI" id="CHEBI:78516"/>
        <dbReference type="ChEBI" id="CHEBI:456215"/>
        <dbReference type="EC" id="6.1.1.23"/>
    </reaction>
</comment>
<feature type="site" description="Important for tRNA non-discrimination" evidence="7">
    <location>
        <position position="94"/>
    </location>
</feature>
<feature type="binding site" evidence="7">
    <location>
        <position position="186"/>
    </location>
    <ligand>
        <name>L-aspartate</name>
        <dbReference type="ChEBI" id="CHEBI:29991"/>
    </ligand>
</feature>
<dbReference type="Gene3D" id="3.30.930.10">
    <property type="entry name" value="Bira Bifunctional Protein, Domain 2"/>
    <property type="match status" value="1"/>
</dbReference>
<evidence type="ECO:0000256" key="7">
    <source>
        <dbReference type="HAMAP-Rule" id="MF_00044"/>
    </source>
</evidence>
<dbReference type="InterPro" id="IPR002312">
    <property type="entry name" value="Asp/Asn-tRNA-synth_IIb"/>
</dbReference>
<accession>A0ABQ4TZL0</accession>
<dbReference type="Gene3D" id="3.30.1360.30">
    <property type="entry name" value="GAD-like domain"/>
    <property type="match status" value="1"/>
</dbReference>
<evidence type="ECO:0000313" key="10">
    <source>
        <dbReference type="Proteomes" id="UP001055057"/>
    </source>
</evidence>
<protein>
    <recommendedName>
        <fullName evidence="7">Aspartate--tRNA(Asp/Asn) ligase</fullName>
        <ecNumber evidence="7">6.1.1.23</ecNumber>
    </recommendedName>
    <alternativeName>
        <fullName evidence="7">Aspartyl-tRNA synthetase</fullName>
        <shortName evidence="7">AspRS</shortName>
    </alternativeName>
    <alternativeName>
        <fullName evidence="7">Non-discriminating aspartyl-tRNA synthetase</fullName>
        <shortName evidence="7">ND-AspRS</shortName>
    </alternativeName>
</protein>
<dbReference type="EC" id="6.1.1.23" evidence="7"/>
<dbReference type="EMBL" id="BPRB01000124">
    <property type="protein sequence ID" value="GJE60317.1"/>
    <property type="molecule type" value="Genomic_DNA"/>
</dbReference>
<comment type="caution">
    <text evidence="7">Lacks conserved residue(s) required for the propagation of feature annotation.</text>
</comment>
<dbReference type="PRINTS" id="PR01042">
    <property type="entry name" value="TRNASYNTHASP"/>
</dbReference>
<evidence type="ECO:0000256" key="1">
    <source>
        <dbReference type="ARBA" id="ARBA00006303"/>
    </source>
</evidence>
<evidence type="ECO:0000256" key="3">
    <source>
        <dbReference type="ARBA" id="ARBA00022741"/>
    </source>
</evidence>
<feature type="binding site" evidence="7">
    <location>
        <position position="520"/>
    </location>
    <ligand>
        <name>ATP</name>
        <dbReference type="ChEBI" id="CHEBI:30616"/>
    </ligand>
</feature>
<feature type="binding site" evidence="7">
    <location>
        <position position="467"/>
    </location>
    <ligand>
        <name>L-aspartate</name>
        <dbReference type="ChEBI" id="CHEBI:29991"/>
    </ligand>
</feature>
<sequence>MVPPSHPKKSAMHRYRSHTCGALRPSDVGQTVRLSGWCHRIRDHGGVLFIDLRDHYGLTQCVVDSDSKAFAAADSVRSEWVIRLDGRVRTRPAGTENGELPTGDVEVYIDEIEVLGPAAELPLPVFGDQEYPEETRLKYRFLDLRREKLHANIMKRGAIIDALRRRMRDGGFFEFQTPILTASSPEGARDYLVPSRVHPGKFYALPQAPQQFKQLTMIAGFDRYFQIAPCFRDEDARADRSPGEFYQLDIEMSFVTQEDVFQAVEPVLRGVFEEFAGEKRVTKVFPRITYADAMLKYGVDKPDLRNPLLIADVTDEFADDAVEFKAFKGVIKGGGVVRAIPATGAASQPRSFFDKLNEWARSEGAPGLGYIVFEDEGGQLSGKGPIAKFIPAAVQARIAEKTGAKAGDAVFFAAGTEAKAAGLAGKARIRIADDLNLSDKDQFAFCWITDFPMYEWSEEEKRIDFSHNPFSMPNFDRDDFLRLDVAATEAERATGPDSEITKKILDIKAFQYDIVCNGIELSSGAIRNHRPDVMEKAFAIAGYGKDVLEAKFGGMLNALRLGAPPHGGIAPGVDRIVMLLCEEPNIREVVLFPMNQRAEDLMMSAPSEATPKQLRELHIRLNLPEKKA</sequence>
<comment type="function">
    <text evidence="7">Aspartyl-tRNA synthetase with relaxed tRNA specificity since it is able to aspartylate not only its cognate tRNA(Asp) but also tRNA(Asn). Reaction proceeds in two steps: L-aspartate is first activated by ATP to form Asp-AMP and then transferred to the acceptor end of tRNA(Asp/Asn).</text>
</comment>
<dbReference type="CDD" id="cd00777">
    <property type="entry name" value="AspRS_core"/>
    <property type="match status" value="1"/>
</dbReference>
<dbReference type="PROSITE" id="PS50862">
    <property type="entry name" value="AA_TRNA_LIGASE_II"/>
    <property type="match status" value="1"/>
</dbReference>
<comment type="subunit">
    <text evidence="7">Homodimer.</text>
</comment>
<feature type="binding site" evidence="7">
    <location>
        <begin position="232"/>
        <end position="234"/>
    </location>
    <ligand>
        <name>ATP</name>
        <dbReference type="ChEBI" id="CHEBI:30616"/>
    </ligand>
</feature>
<dbReference type="InterPro" id="IPR004365">
    <property type="entry name" value="NA-bd_OB_tRNA"/>
</dbReference>
<gene>
    <name evidence="7 9" type="primary">aspS</name>
    <name evidence="9" type="ORF">MPOCJGCO_2428</name>
</gene>
<dbReference type="HAMAP" id="MF_00044">
    <property type="entry name" value="Asp_tRNA_synth_type1"/>
    <property type="match status" value="1"/>
</dbReference>
<dbReference type="Gene3D" id="2.40.50.140">
    <property type="entry name" value="Nucleic acid-binding proteins"/>
    <property type="match status" value="1"/>
</dbReference>
<comment type="similarity">
    <text evidence="1 7">Belongs to the class-II aminoacyl-tRNA synthetase family. Type 1 subfamily.</text>
</comment>
<dbReference type="GO" id="GO:0016874">
    <property type="term" value="F:ligase activity"/>
    <property type="evidence" value="ECO:0007669"/>
    <property type="project" value="UniProtKB-KW"/>
</dbReference>